<dbReference type="FunFam" id="2.120.10.100:FF:000001">
    <property type="entry name" value="Soluble calcium-activated nucleotidase 1"/>
    <property type="match status" value="1"/>
</dbReference>
<proteinExistence type="inferred from homology"/>
<keyword evidence="13" id="KW-1133">Transmembrane helix</keyword>
<dbReference type="GO" id="GO:0045134">
    <property type="term" value="F:UDP phosphatase activity"/>
    <property type="evidence" value="ECO:0007669"/>
    <property type="project" value="TreeGrafter"/>
</dbReference>
<evidence type="ECO:0000256" key="10">
    <source>
        <dbReference type="ARBA" id="ARBA00047297"/>
    </source>
</evidence>
<keyword evidence="8" id="KW-1199">Hemostasis impairing toxin</keyword>
<dbReference type="PANTHER" id="PTHR13023">
    <property type="entry name" value="APYRASE"/>
    <property type="match status" value="1"/>
</dbReference>
<comment type="cofactor">
    <cofactor evidence="1 12">
        <name>Ca(2+)</name>
        <dbReference type="ChEBI" id="CHEBI:29108"/>
    </cofactor>
</comment>
<evidence type="ECO:0000256" key="5">
    <source>
        <dbReference type="ARBA" id="ARBA00022723"/>
    </source>
</evidence>
<dbReference type="GO" id="GO:0004050">
    <property type="term" value="F:apyrase activity"/>
    <property type="evidence" value="ECO:0007669"/>
    <property type="project" value="UniProtKB-EC"/>
</dbReference>
<dbReference type="SUPFAM" id="SSF101887">
    <property type="entry name" value="Apyrase"/>
    <property type="match status" value="1"/>
</dbReference>
<feature type="binding site" evidence="12">
    <location>
        <position position="353"/>
    </location>
    <ligand>
        <name>Ca(2+)</name>
        <dbReference type="ChEBI" id="CHEBI:29108"/>
    </ligand>
</feature>
<keyword evidence="15" id="KW-1185">Reference proteome</keyword>
<organism evidence="14 15">
    <name type="scientific">Cinara cedri</name>
    <dbReference type="NCBI Taxonomy" id="506608"/>
    <lineage>
        <taxon>Eukaryota</taxon>
        <taxon>Metazoa</taxon>
        <taxon>Ecdysozoa</taxon>
        <taxon>Arthropoda</taxon>
        <taxon>Hexapoda</taxon>
        <taxon>Insecta</taxon>
        <taxon>Pterygota</taxon>
        <taxon>Neoptera</taxon>
        <taxon>Paraneoptera</taxon>
        <taxon>Hemiptera</taxon>
        <taxon>Sternorrhyncha</taxon>
        <taxon>Aphidomorpha</taxon>
        <taxon>Aphidoidea</taxon>
        <taxon>Aphididae</taxon>
        <taxon>Lachninae</taxon>
        <taxon>Cinara</taxon>
    </lineage>
</organism>
<dbReference type="EC" id="3.6.1.5" evidence="2"/>
<evidence type="ECO:0000313" key="14">
    <source>
        <dbReference type="EMBL" id="VVC38494.1"/>
    </source>
</evidence>
<comment type="catalytic activity">
    <reaction evidence="10">
        <text>a ribonucleoside 5'-triphosphate + 2 H2O = a ribonucleoside 5'-phosphate + 2 phosphate + 2 H(+)</text>
        <dbReference type="Rhea" id="RHEA:36795"/>
        <dbReference type="ChEBI" id="CHEBI:15377"/>
        <dbReference type="ChEBI" id="CHEBI:15378"/>
        <dbReference type="ChEBI" id="CHEBI:43474"/>
        <dbReference type="ChEBI" id="CHEBI:58043"/>
        <dbReference type="ChEBI" id="CHEBI:61557"/>
        <dbReference type="EC" id="3.6.1.5"/>
    </reaction>
    <physiologicalReaction direction="left-to-right" evidence="10">
        <dbReference type="Rhea" id="RHEA:36796"/>
    </physiologicalReaction>
</comment>
<dbReference type="AlphaFoldDB" id="A0A5E4NA95"/>
<reference evidence="14 15" key="1">
    <citation type="submission" date="2019-08" db="EMBL/GenBank/DDBJ databases">
        <authorList>
            <person name="Alioto T."/>
            <person name="Alioto T."/>
            <person name="Gomez Garrido J."/>
        </authorList>
    </citation>
    <scope>NUCLEOTIDE SEQUENCE [LARGE SCALE GENOMIC DNA]</scope>
</reference>
<protein>
    <recommendedName>
        <fullName evidence="11">Apyrase</fullName>
        <ecNumber evidence="2">3.6.1.5</ecNumber>
    </recommendedName>
</protein>
<comment type="similarity">
    <text evidence="9">Belongs to the apyrase family.</text>
</comment>
<dbReference type="Gene3D" id="2.120.10.100">
    <property type="entry name" value="Apyrase"/>
    <property type="match status" value="1"/>
</dbReference>
<keyword evidence="6" id="KW-0378">Hydrolase</keyword>
<dbReference type="GO" id="GO:0030166">
    <property type="term" value="P:proteoglycan biosynthetic process"/>
    <property type="evidence" value="ECO:0007669"/>
    <property type="project" value="TreeGrafter"/>
</dbReference>
<gene>
    <name evidence="14" type="ORF">CINCED_3A010807</name>
</gene>
<feature type="binding site" evidence="12">
    <location>
        <position position="223"/>
    </location>
    <ligand>
        <name>Ca(2+)</name>
        <dbReference type="ChEBI" id="CHEBI:29108"/>
    </ligand>
</feature>
<dbReference type="GO" id="GO:0090729">
    <property type="term" value="F:toxin activity"/>
    <property type="evidence" value="ECO:0007669"/>
    <property type="project" value="UniProtKB-KW"/>
</dbReference>
<dbReference type="EMBL" id="CABPRJ010001476">
    <property type="protein sequence ID" value="VVC38494.1"/>
    <property type="molecule type" value="Genomic_DNA"/>
</dbReference>
<accession>A0A5E4NA95</accession>
<dbReference type="GO" id="GO:0004382">
    <property type="term" value="F:GDP phosphatase activity"/>
    <property type="evidence" value="ECO:0007669"/>
    <property type="project" value="TreeGrafter"/>
</dbReference>
<keyword evidence="7 12" id="KW-0106">Calcium</keyword>
<keyword evidence="13" id="KW-0812">Transmembrane</keyword>
<feature type="binding site" evidence="12">
    <location>
        <position position="292"/>
    </location>
    <ligand>
        <name>Ca(2+)</name>
        <dbReference type="ChEBI" id="CHEBI:29108"/>
    </ligand>
</feature>
<evidence type="ECO:0000256" key="8">
    <source>
        <dbReference type="ARBA" id="ARBA00023240"/>
    </source>
</evidence>
<keyword evidence="5 12" id="KW-0479">Metal-binding</keyword>
<sequence length="409" mass="46703">MNSSIVLNLNDVKSSDHNTKMLKELRQSLSSSQAYRISNSTIRFQTHFVILVSLIGILFLVVLYNITYTAPKLVSYGFNRPSDQFVYKLNTKSNYPLSSPIHIENVGIKYRIAIVSDLDKASKSQTEKNMWYSYYKKGYLTWFSSSNSIELLWDDNEPKILKSSISMGGRGMELSELVTFNGKIYSFDDRTGIVYSIGKDDTVLPWIILMDGNGTDFKGFKSEWATIHNSDLYIGSMGKEWTTSSGEFVNYNPMWVKVINKFGHVTHVNWTDNYIAIRKAVNIQFPGYMIHESCAWSQIHKRWFFLPRRSSNKRYDENTDEYMATNILISADGNFNNIKVVHIGKIVPTHGYSSFKFLPGTNDKIIVALKSEEVGSITASYITAFKIDGTIILPEIKVANHKYEGIEFI</sequence>
<evidence type="ECO:0000256" key="4">
    <source>
        <dbReference type="ARBA" id="ARBA00022656"/>
    </source>
</evidence>
<evidence type="ECO:0000256" key="2">
    <source>
        <dbReference type="ARBA" id="ARBA00012148"/>
    </source>
</evidence>
<dbReference type="OrthoDB" id="10252354at2759"/>
<dbReference type="Pfam" id="PF06079">
    <property type="entry name" value="Apyrase"/>
    <property type="match status" value="1"/>
</dbReference>
<name>A0A5E4NA95_9HEMI</name>
<evidence type="ECO:0000256" key="13">
    <source>
        <dbReference type="SAM" id="Phobius"/>
    </source>
</evidence>
<dbReference type="Proteomes" id="UP000325440">
    <property type="component" value="Unassembled WGS sequence"/>
</dbReference>
<dbReference type="GO" id="GO:0005509">
    <property type="term" value="F:calcium ion binding"/>
    <property type="evidence" value="ECO:0007669"/>
    <property type="project" value="InterPro"/>
</dbReference>
<evidence type="ECO:0000256" key="1">
    <source>
        <dbReference type="ARBA" id="ARBA00001913"/>
    </source>
</evidence>
<evidence type="ECO:0000256" key="11">
    <source>
        <dbReference type="ARBA" id="ARBA00074431"/>
    </source>
</evidence>
<dbReference type="PANTHER" id="PTHR13023:SF3">
    <property type="entry name" value="SOLUBLE CALCIUM-ACTIVATED NUCLEOTIDASE 1"/>
    <property type="match status" value="1"/>
</dbReference>
<feature type="binding site" evidence="12">
    <location>
        <position position="176"/>
    </location>
    <ligand>
        <name>Ca(2+)</name>
        <dbReference type="ChEBI" id="CHEBI:29108"/>
    </ligand>
</feature>
<keyword evidence="4" id="KW-0800">Toxin</keyword>
<evidence type="ECO:0000256" key="6">
    <source>
        <dbReference type="ARBA" id="ARBA00022801"/>
    </source>
</evidence>
<keyword evidence="13" id="KW-0472">Membrane</keyword>
<keyword evidence="3" id="KW-1201">Platelet aggregation inhibiting toxin</keyword>
<dbReference type="InterPro" id="IPR009283">
    <property type="entry name" value="Apyrase"/>
</dbReference>
<evidence type="ECO:0000313" key="15">
    <source>
        <dbReference type="Proteomes" id="UP000325440"/>
    </source>
</evidence>
<feature type="transmembrane region" description="Helical" evidence="13">
    <location>
        <begin position="48"/>
        <end position="66"/>
    </location>
</feature>
<evidence type="ECO:0000256" key="7">
    <source>
        <dbReference type="ARBA" id="ARBA00022837"/>
    </source>
</evidence>
<feature type="binding site" evidence="12">
    <location>
        <position position="175"/>
    </location>
    <ligand>
        <name>Ca(2+)</name>
        <dbReference type="ChEBI" id="CHEBI:29108"/>
    </ligand>
</feature>
<dbReference type="InterPro" id="IPR036258">
    <property type="entry name" value="Apyrase_sf"/>
</dbReference>
<evidence type="ECO:0000256" key="9">
    <source>
        <dbReference type="ARBA" id="ARBA00025738"/>
    </source>
</evidence>
<evidence type="ECO:0000256" key="3">
    <source>
        <dbReference type="ARBA" id="ARBA00022442"/>
    </source>
</evidence>
<feature type="binding site" evidence="12">
    <location>
        <position position="404"/>
    </location>
    <ligand>
        <name>Ca(2+)</name>
        <dbReference type="ChEBI" id="CHEBI:29108"/>
    </ligand>
</feature>
<evidence type="ECO:0000256" key="12">
    <source>
        <dbReference type="PIRSR" id="PIRSR609283-1"/>
    </source>
</evidence>